<evidence type="ECO:0000313" key="4">
    <source>
        <dbReference type="Proteomes" id="UP000598174"/>
    </source>
</evidence>
<protein>
    <recommendedName>
        <fullName evidence="5">CHAT domain-containing protein</fullName>
    </recommendedName>
</protein>
<evidence type="ECO:0000259" key="1">
    <source>
        <dbReference type="Pfam" id="PF12770"/>
    </source>
</evidence>
<keyword evidence="4" id="KW-1185">Reference proteome</keyword>
<feature type="domain" description="CHAT" evidence="1">
    <location>
        <begin position="921"/>
        <end position="1171"/>
    </location>
</feature>
<dbReference type="RefSeq" id="WP_203817549.1">
    <property type="nucleotide sequence ID" value="NZ_BAAABP010000039.1"/>
</dbReference>
<gene>
    <name evidence="3" type="ORF">Afe05nite_28500</name>
</gene>
<dbReference type="InterPro" id="IPR011990">
    <property type="entry name" value="TPR-like_helical_dom_sf"/>
</dbReference>
<dbReference type="Pfam" id="PF12770">
    <property type="entry name" value="CHAT"/>
    <property type="match status" value="1"/>
</dbReference>
<dbReference type="InterPro" id="IPR025682">
    <property type="entry name" value="CpXC_dom"/>
</dbReference>
<feature type="domain" description="CpXC" evidence="2">
    <location>
        <begin position="10"/>
        <end position="84"/>
    </location>
</feature>
<sequence length="1172" mass="127570">MYEPLRPETVCAHCRHRMVLELRVIRNLEAEPEVVDEIRTGVVFDFVCGHCHRTRREPHPLLVYHPRHLPVMIFVPPPGMSRHDSQWTGTELAQIVRAAEAMAEPTHVVWGELDAVAPLLESWVAHPGPADERPGPADEPLPDDLGSLLARIRARLDPGAPIADRLAQIDTSLAELRRARARFGRPADRQRLANVLPMLVELRISVELNRIEELIDPERGATPAGYERALELASELADRAEGSQRAHASVYQGLALFKLDRGRTAEAIAVVEAVLPVLRAEAERTWLATALSNLAAMYCDQPRDGARATWIERAIAAGEEALALPELSRVDSSRDRARRASVLANLSNAYGSRVAGDPAANEVHSRQLAERALELLDPVEHPNTVALIRNNIGTHYLRTATGDRFANLEKARAALESAADGLRRAQAPVEWAVIQTSLGLCHALRYGGNRDRNIEKAFTHFSNAVSVLRRQDGRAEWAQARIGLATTMLERDREPADRFEQQAIELLAEVLAVVSDDPDGGVAAECHQQLAMLFTRKVNQGAVEHADQAMEHNVRAGSYYDRERDPRSWGVLRSGLSLILAKKAEPDRAGALAAAGEAIDTLRRDRFPFEWGIAQLNKAVVHQLGGELEDAVHHGELALAELRPDRTPSVAVRVASLLGECHAAAGRWPAAAGAFRQAVDAWRYAYEESVRTSARTGLFRQAGVQHTSAAYAAARAGDLEQAIVLAEAGRAFALREALELDPATVEPAVDRTTPEYETYLRALETMRAAEAAVRAPWLAHARTAAAQARLDDERRQAELADARRAAADARGRLTARKPTDVTAIRRYAAGADALVYVLSTSWGSVLLTLRPETGEMTRREHDLRHEDLSELLFHGGGGLLVGAVFGDDLIREALAELRRSPVADWLRAGLAAAGAGAGSTIVVPMGPWSAVPFGLFTDGTLVQAVSAEVRHHCRTRLAGGAGRRPGVLAYADPSLPLAGREVAELSAGVVVPPGPRAKAELLAALPRFTHLHLATHGVYAPAEPADSAIRIGSDALLLRELIERQLLSGVRLVFLSACQTGISDVLSARDEVVGLPSACIYSGAIGVIGTLWPVDDAATFLFVRAFYRAAAEVEPPAALARARRRLRDVTAGEILRECVDLPPALSFLRFRPPSDRPFRDPFFWAPFIYVGA</sequence>
<proteinExistence type="predicted"/>
<dbReference type="AlphaFoldDB" id="A0A919MFX5"/>
<dbReference type="PANTHER" id="PTHR10098">
    <property type="entry name" value="RAPSYN-RELATED"/>
    <property type="match status" value="1"/>
</dbReference>
<evidence type="ECO:0000259" key="2">
    <source>
        <dbReference type="Pfam" id="PF14353"/>
    </source>
</evidence>
<dbReference type="SUPFAM" id="SSF48452">
    <property type="entry name" value="TPR-like"/>
    <property type="match status" value="2"/>
</dbReference>
<organism evidence="3 4">
    <name type="scientific">Paractinoplanes ferrugineus</name>
    <dbReference type="NCBI Taxonomy" id="113564"/>
    <lineage>
        <taxon>Bacteria</taxon>
        <taxon>Bacillati</taxon>
        <taxon>Actinomycetota</taxon>
        <taxon>Actinomycetes</taxon>
        <taxon>Micromonosporales</taxon>
        <taxon>Micromonosporaceae</taxon>
        <taxon>Paractinoplanes</taxon>
    </lineage>
</organism>
<dbReference type="EMBL" id="BOMM01000022">
    <property type="protein sequence ID" value="GIE11010.1"/>
    <property type="molecule type" value="Genomic_DNA"/>
</dbReference>
<dbReference type="Pfam" id="PF14353">
    <property type="entry name" value="CpXC"/>
    <property type="match status" value="1"/>
</dbReference>
<dbReference type="Proteomes" id="UP000598174">
    <property type="component" value="Unassembled WGS sequence"/>
</dbReference>
<reference evidence="3" key="1">
    <citation type="submission" date="2021-01" db="EMBL/GenBank/DDBJ databases">
        <title>Whole genome shotgun sequence of Actinoplanes ferrugineus NBRC 15555.</title>
        <authorList>
            <person name="Komaki H."/>
            <person name="Tamura T."/>
        </authorList>
    </citation>
    <scope>NUCLEOTIDE SEQUENCE</scope>
    <source>
        <strain evidence="3">NBRC 15555</strain>
    </source>
</reference>
<evidence type="ECO:0008006" key="5">
    <source>
        <dbReference type="Google" id="ProtNLM"/>
    </source>
</evidence>
<dbReference type="Gene3D" id="1.25.40.10">
    <property type="entry name" value="Tetratricopeptide repeat domain"/>
    <property type="match status" value="2"/>
</dbReference>
<accession>A0A919MFX5</accession>
<name>A0A919MFX5_9ACTN</name>
<dbReference type="InterPro" id="IPR024983">
    <property type="entry name" value="CHAT_dom"/>
</dbReference>
<dbReference type="PANTHER" id="PTHR10098:SF108">
    <property type="entry name" value="TETRATRICOPEPTIDE REPEAT PROTEIN 28"/>
    <property type="match status" value="1"/>
</dbReference>
<evidence type="ECO:0000313" key="3">
    <source>
        <dbReference type="EMBL" id="GIE11010.1"/>
    </source>
</evidence>
<comment type="caution">
    <text evidence="3">The sequence shown here is derived from an EMBL/GenBank/DDBJ whole genome shotgun (WGS) entry which is preliminary data.</text>
</comment>